<feature type="compositionally biased region" description="Polar residues" evidence="2">
    <location>
        <begin position="15"/>
        <end position="26"/>
    </location>
</feature>
<feature type="compositionally biased region" description="Basic and acidic residues" evidence="2">
    <location>
        <begin position="1154"/>
        <end position="1165"/>
    </location>
</feature>
<evidence type="ECO:0000256" key="2">
    <source>
        <dbReference type="SAM" id="MobiDB-lite"/>
    </source>
</evidence>
<feature type="region of interest" description="Disordered" evidence="2">
    <location>
        <begin position="1149"/>
        <end position="1213"/>
    </location>
</feature>
<name>A0A6V7TKX3_MELEN</name>
<feature type="coiled-coil region" evidence="1">
    <location>
        <begin position="2373"/>
        <end position="2405"/>
    </location>
</feature>
<feature type="compositionally biased region" description="Polar residues" evidence="2">
    <location>
        <begin position="1005"/>
        <end position="1014"/>
    </location>
</feature>
<gene>
    <name evidence="3" type="ORF">MENT_LOCUS768</name>
</gene>
<sequence>MCRRQPLQRFRVPQQFISRQQQQTPITREISPDTVSATTGAAARGRRSTAPFAGLTRPASGQPWPQIPTMSEQFESGIVAGGGEGHRPGPENGKREEEENVIDGDEGPDHIFIHRHVEREHVLETEQKRPLPPVVKTTVEGKLKMEKSVGSHLIRCDHEIAKAYTVRDTLTHYRIRTIIGKRQLLIEEIQKTEIGEDGGKGPPTVRSSGTYRLSVFEDGKEIGTHEADIQLPENISKPDYLAKLSERLLSDLASLDDSKEQITAVTRVEIECIEDVTDIVKTYRIGLAAPKEEEQPAPVQLPTMLAPPVEEFAYESASDHLSELGPIELESRVYIDQLEPEELERRDIRLMQEGRLFEDKARIGIQHRAAEEMSEESIESAPKPPPEAAALVDCELQRREDRSLMEVYIAVPLLQHLTIILRLHKAKRRRIQQQQQMAAGYGYERQGRRYHDITRLAKTSRFESEESLELTETPILINAPPRIEVTTELPQQLLQVHERLHEQQRKEINALGTSFDYQLAGQHHEGRAFLRTQGRVYSEESSVSSYGATTTTEPKQGIYSMEMSGQLLEGMDRLRPMKRYESETSIDYEERAGGGITHVNMVRKEDKGSFELTIVCDNKWNIIPLPSLKAFERPKQLYEAMEFMKTIEKERIEEARSEIIQKCSNNLIANFNTIAQQSSQITLFCAFESDIRKRDFLTEKLNKAINIERIAPFFATEFISENVNLSLSIGASGRLLVAPDVFKILNERRESHGHQFNTIAQQMSQLTQHVHLERKEYENSQFSVESRPIRLPRIDMIRQNIREFSIQDEHCSVLMEHRSAMGEQTTADWGYSVSGSELRFHWSAPPPGLEERLPPLPPPLSPRAVSPLESVFVHQSTSTTIHESEKQRFAVSHFVALPTTKESDARLAESIKASATWVESLPEPQPIPSISTFEQQKKIAQRDIQVEGPPKRAKSIQLEQPWREDRTIQVIETIQKPQLLGAFIQTEQKEMIGKSTQMEEKPKKGQQSVQALPQPKQIRSVQTLKEEQIKYTQSEKPLIGEKTIGVELPSLGDKSIQVLKTEQFERISQTEGKITETKEIQAKQELNKREVQTVEIKQENKEDASQTEEMIKKGGRTIGVNLPSLTARTTQAQRIEQQLMAIQTQEVPTGSKTVEVEQPKIELPKRRAQSVQSERAQKGAKSVQGWPEMSSKDLQSPRASTEERTIQTVEMPKTEVRAVQSEVEIRQIHSFQTRPEFGLKTSETDLTQLKEEETQSEITQITDRTVQSVQKEEQTKETQAKPTLGGKEFQTEKEIVESRGTQMDRPKLQVQAVQSEKVLQAAGQTQVEEIVLGKCTIQAGPALGEKSVQMEVPEHITQEVQVKPTISSRLLQTPVIQQLEMSTQSEQTILEARGTQMDKTVLKGREVQSEIVELFGRGTQSEGPQQSCQAIQASPWMEGRIAQTESPEQKHQAVQAEKPLLRTIKSESIPREIASKITSSEEIQLMPKSVGVRQEMSIGETQMEGPTKLMQTVSADELRKLTNEMYVQTLGTCQEDQGTMTIEEKKKVYKSWEGQVLEEQKEEQIVSINKYVATPVEIETEIGRENIFEVAEQRNEAEKILDEKLKIFEVKKLKEFGQEEATNTIGLTSKEKDFEEINTKLEEKNEEKVELKSKASIEDKRIIETKLTGREQRENVNKIIKSASQSTIKFIGKEFSEERAITSISIDQKQKDFEEFEVKIKEKRNLEEKIKTKEAGDFKIEGQMIFEQLDKQEKADLKLKEKLLANAFLYSKASIYELKEFSANLIGKEEWESTTKLQKSASLSSVIFKVREFIETRSDSVISINQRTKDSEEFEIEIKEKRKLKEKIKTKSAGDNKIESQITLEHPNFEEKIDQKLKEKLQEKTFLSSKASIQEIKEFSANFVGKEEWESTRKIQKSKSLSSVTLKLKEFIESRASSVLFIEKPKEYLEESEIKLKEKYKIKEKLNTKEMGDLKIGQNIYFEQKSKSEIIGFTQKEKIKEKSILKSKPSTQEIKDFQANLIGKEECESDRKIIKSARQSSIKLFGKEFVEERTSSAVFFDQSPKTWGEFEIGIKEKRKLEEKINTKSSEDFKIQSQMIFEHLNSEEKADLNLKEKPQEKALLSSKASIHEKKEFSANLVGKEEWESTKKLQKSKSETFVQIKIKEFGETRASSFVFLEIKEAEKEEKEFIKFKEEKQQLKEKLNIKSPKEITTSIIKQKQLEESIANFTSKLKQFLPLEKTFKIEELNKTEKIEKRAKSVETDIFYLKEIPLTKTFCSLREFLFEELNTGVAIERKQKLIKEAKTDIEFKVGKWLEQQQQQQIEEKKEEKVVVLGFDVIQQPKSFQIEKKEKEINKTKILSTKIEESKFEEKEIIKNLIKEEEIKKENIKLKEIGEEKINLEIKEGEEENILIIKNFENKKLFEEKIEKEIKQKKREEGISTILSTGAARDERMEIEAVAEAIGEEAKASGVLTAIQRLAAEAATEAPKRGEYKIESAEQTTAIHWEKQTEAIKEEISEKKIAEKSLLKENLITKEAKKEEKETEIKMLGKELIESTQIIKKNLTKEKDILTTEIPKKEDLEINQKFEVKQEESEIKETLKDLKKEIIKKDLKESKEQERQLFAQLDTLEGKEMIGKTFSIGEEEFKELKTKASEEHLLKQSQQLQKLGETEKVYLTRKTPIGTPTESRNFKIEKSSSQHEIQMKEQPGIWIERIFDYSRLEGPIICDKLKEKGEEEISFLCKVTGISERLEEKEKIILLKREWKDLFKTKAVKTEELNIQLNYLKKEEKEEEKIIKKANLEQIIKFKLNSSKKENIQTECQLFNTKIGKEETFKILKEKPLEEIKVWFREYLKEENNLLMDISFVDTQLWTWANLEEKEKAKEWIKTKAASDLKTFGSAVFELSSPEISTKTVKSLKEKEEIKRKFNIEQSKIQSNLIGEKEGKEEFILKILPEKQKELTIPSINLKEFGKETKTTSILLVKIPMLKRLYSAQHLINIQNKIEKQQLNTLNSLETQITQSIQWQSSQPSFSIQKKFPTSQLLSTLLKTEYSKEELKIRTETLQKPLNWEKTEFQIKTARKSEQKLKTKESREEEETLIAEYKIVERDLEIEKEIKIPLNKFNNLLTKEICEEILNLEEKWERTEEELKLEWTLKLKREEKIERKFKIQSPLSIEKYLIKEGKEEVFTQKIIKIFREENLKQKIKEMSERLINVFVDFQSLTSKKDFSKAELYLKDKTTIKIPPIYLIAHSENLISQFCLSRSFQFERIFKTIKIGRKEAINLKVGEAQLEELKLNFGLQARLLSIESVQRILPLPNIFGPISFKIEEFEEEEICLYTQLQKKIIKELDTKIDIPIYLKESQIMKTKSAGDEQKIICQEWKKEEKKELIEKINWIAFKGEKLIKKLKEAGDEQTQIAYVFDKNGKYFPIPEKILEEKRFGGNYILNTKATKKEEWQTTLSLNKLPAFEKLLKKLKYITKEEKSMRMLESGKEEKASFYSLQKASETFGVAIKRKWAREMFPEIFKIKESTKEEFLINYELKPKMVSNEEKDELKINIPLIISGINLNTEASELIELTIIRELKRDEEFDKKEILIKIPNKHPSIIKQTKASTEENLVVLESKQKLEQNERITKTFIIPNIGQENKLKTKEAKDLKTNICLEYNKLLQIKESERIWPISQFGGQIKLRTEAASDEYLTLLRELEKILRHIPAFGGRVFLHSKATGLINAIQHFQLQKQRDASPAPALRCIRCARELAPVQARLNEPKHEQYNLSQSWCREQIKEETTFTRFWPNWGPENLLKTKEAKEREENIHFQYSKLPSSAQTFFTKWEPRINKEILGTKAVGKEEYLKEETITKKKPLPDDLTTELVLWIARLTEPLILGSKASSKEQQQLNSALSKTSEFERAPPLIKICAREEKPEPFRVPESQAHSIMLSSVYLKDEQAEEAHHTVWEPLFGGQYIQNTRRAGDISTIVDVNLKDESPRQLSSEKIIFVPQTLVGPQPQYRSLASKTETLFLAQEMRSAPPAEMEALITLPIARSGPPLAPLHSHQAGTEQEHINTQWHKNDQISEIPVVLPDSLFGGTHTKHVLAAGDAHITLYKQLENPIVTQLEAECARPLERKAEPAVHSTKSSAETTISTTTALQRLEPSAAALPFKLKSSRILEGPTPSVHVTESREVEQLNNVQLRRPDQWVQAPDHTRWEPRYGGQFLHATKASIEKNVEVPLLDWLRPESVEIAPEKKIIIPRTGEPLSLLCSKAGDVNVEYQQLLEKPKSPELFTQLILRDINRIEPQIFKAKEAGQQQLGSNIVLQKPQLIGLEAELIKREPRFGGHYTLNCAAAGKMDTGERFFTLNKIGQEEEAPLHIIRVYLREDEKVELRSRQMEEWHSQIEVQLKREEFLGGAELIKEDKRKTEERFDTTQAGSEQIHIGAALSRGEEQPFDVQYILPAIQLLGPFTLNAVHSEVILQLECLLESAKRDVNLFAELSLREPRLEKPVEHVCEAAELIEAEKGHDWARLRRGYGNVQKAKERPPIEKRGEEGEEGWGKKKLHFLRERKVMIGHV</sequence>
<dbReference type="OrthoDB" id="5877978at2759"/>
<feature type="region of interest" description="Disordered" evidence="2">
    <location>
        <begin position="1"/>
        <end position="108"/>
    </location>
</feature>
<feature type="region of interest" description="Disordered" evidence="2">
    <location>
        <begin position="995"/>
        <end position="1014"/>
    </location>
</feature>
<feature type="coiled-coil region" evidence="1">
    <location>
        <begin position="1627"/>
        <end position="1661"/>
    </location>
</feature>
<accession>A0A6V7TKX3</accession>
<feature type="coiled-coil region" evidence="1">
    <location>
        <begin position="2526"/>
        <end position="2553"/>
    </location>
</feature>
<evidence type="ECO:0000256" key="1">
    <source>
        <dbReference type="SAM" id="Coils"/>
    </source>
</evidence>
<evidence type="ECO:0000313" key="4">
    <source>
        <dbReference type="Proteomes" id="UP000580250"/>
    </source>
</evidence>
<dbReference type="Proteomes" id="UP000580250">
    <property type="component" value="Unassembled WGS sequence"/>
</dbReference>
<reference evidence="3 4" key="1">
    <citation type="submission" date="2020-08" db="EMBL/GenBank/DDBJ databases">
        <authorList>
            <person name="Koutsovoulos G."/>
            <person name="Danchin GJ E."/>
        </authorList>
    </citation>
    <scope>NUCLEOTIDE SEQUENCE [LARGE SCALE GENOMIC DNA]</scope>
</reference>
<evidence type="ECO:0000313" key="3">
    <source>
        <dbReference type="EMBL" id="CAD2124178.1"/>
    </source>
</evidence>
<feature type="coiled-coil region" evidence="1">
    <location>
        <begin position="2587"/>
        <end position="2633"/>
    </location>
</feature>
<organism evidence="3 4">
    <name type="scientific">Meloidogyne enterolobii</name>
    <name type="common">Root-knot nematode worm</name>
    <name type="synonym">Meloidogyne mayaguensis</name>
    <dbReference type="NCBI Taxonomy" id="390850"/>
    <lineage>
        <taxon>Eukaryota</taxon>
        <taxon>Metazoa</taxon>
        <taxon>Ecdysozoa</taxon>
        <taxon>Nematoda</taxon>
        <taxon>Chromadorea</taxon>
        <taxon>Rhabditida</taxon>
        <taxon>Tylenchina</taxon>
        <taxon>Tylenchomorpha</taxon>
        <taxon>Tylenchoidea</taxon>
        <taxon>Meloidogynidae</taxon>
        <taxon>Meloidogyninae</taxon>
        <taxon>Meloidogyne</taxon>
    </lineage>
</organism>
<feature type="compositionally biased region" description="Basic and acidic residues" evidence="2">
    <location>
        <begin position="84"/>
        <end position="97"/>
    </location>
</feature>
<protein>
    <submittedName>
        <fullName evidence="3">Uncharacterized protein</fullName>
    </submittedName>
</protein>
<keyword evidence="1" id="KW-0175">Coiled coil</keyword>
<dbReference type="EMBL" id="CAJEWN010000002">
    <property type="protein sequence ID" value="CAD2124178.1"/>
    <property type="molecule type" value="Genomic_DNA"/>
</dbReference>
<comment type="caution">
    <text evidence="3">The sequence shown here is derived from an EMBL/GenBank/DDBJ whole genome shotgun (WGS) entry which is preliminary data.</text>
</comment>
<proteinExistence type="predicted"/>